<feature type="region of interest" description="Disordered" evidence="1">
    <location>
        <begin position="124"/>
        <end position="166"/>
    </location>
</feature>
<organism evidence="3">
    <name type="scientific">Trypanosoma vivax (strain Y486)</name>
    <dbReference type="NCBI Taxonomy" id="1055687"/>
    <lineage>
        <taxon>Eukaryota</taxon>
        <taxon>Discoba</taxon>
        <taxon>Euglenozoa</taxon>
        <taxon>Kinetoplastea</taxon>
        <taxon>Metakinetoplastina</taxon>
        <taxon>Trypanosomatida</taxon>
        <taxon>Trypanosomatidae</taxon>
        <taxon>Trypanosoma</taxon>
        <taxon>Duttonella</taxon>
    </lineage>
</organism>
<keyword evidence="2" id="KW-0472">Membrane</keyword>
<dbReference type="AlphaFoldDB" id="G0UC71"/>
<sequence length="166" mass="17871">MNTTANASVHFARCPMLNASYPHSVMGNSTSLNSSVMEYCKSIAGHNDTVGLKSITSGVSLLSTSKRSNSSEHAFLWIVFFIVVTLLAAILAVRFITLWGMRDQSREDNSCGVTIGETSSLRASGSASTEFAPIGNASRQRFRDARQRAARRSYGTDGGQELGEVV</sequence>
<feature type="transmembrane region" description="Helical" evidence="2">
    <location>
        <begin position="74"/>
        <end position="96"/>
    </location>
</feature>
<evidence type="ECO:0000256" key="1">
    <source>
        <dbReference type="SAM" id="MobiDB-lite"/>
    </source>
</evidence>
<reference evidence="3" key="1">
    <citation type="journal article" date="2012" name="Proc. Natl. Acad. Sci. U.S.A.">
        <title>Antigenic diversity is generated by distinct evolutionary mechanisms in African trypanosome species.</title>
        <authorList>
            <person name="Jackson A.P."/>
            <person name="Berry A."/>
            <person name="Aslett M."/>
            <person name="Allison H.C."/>
            <person name="Burton P."/>
            <person name="Vavrova-Anderson J."/>
            <person name="Brown R."/>
            <person name="Browne H."/>
            <person name="Corton N."/>
            <person name="Hauser H."/>
            <person name="Gamble J."/>
            <person name="Gilderthorp R."/>
            <person name="Marcello L."/>
            <person name="McQuillan J."/>
            <person name="Otto T.D."/>
            <person name="Quail M.A."/>
            <person name="Sanders M.J."/>
            <person name="van Tonder A."/>
            <person name="Ginger M.L."/>
            <person name="Field M.C."/>
            <person name="Barry J.D."/>
            <person name="Hertz-Fowler C."/>
            <person name="Berriman M."/>
        </authorList>
    </citation>
    <scope>NUCLEOTIDE SEQUENCE</scope>
    <source>
        <strain evidence="3">Y486</strain>
    </source>
</reference>
<protein>
    <submittedName>
        <fullName evidence="3">Uncharacterized protein</fullName>
    </submittedName>
</protein>
<keyword evidence="2" id="KW-1133">Transmembrane helix</keyword>
<feature type="compositionally biased region" description="Gly residues" evidence="1">
    <location>
        <begin position="156"/>
        <end position="166"/>
    </location>
</feature>
<dbReference type="EMBL" id="HE573027">
    <property type="protein sequence ID" value="CCC53419.1"/>
    <property type="molecule type" value="Genomic_DNA"/>
</dbReference>
<proteinExistence type="predicted"/>
<name>G0UC71_TRYVY</name>
<accession>G0UC71</accession>
<evidence type="ECO:0000313" key="3">
    <source>
        <dbReference type="EMBL" id="CCC53419.1"/>
    </source>
</evidence>
<evidence type="ECO:0000256" key="2">
    <source>
        <dbReference type="SAM" id="Phobius"/>
    </source>
</evidence>
<gene>
    <name evidence="3" type="ORF">TVY486_1109030</name>
</gene>
<dbReference type="VEuPathDB" id="TriTrypDB:TvY486_1109030"/>
<keyword evidence="2" id="KW-0812">Transmembrane</keyword>